<sequence>MVGAIPFVMLAVDVSAQGEADEDTPESP</sequence>
<name>A0A382M6Y0_9ZZZZ</name>
<reference evidence="1" key="1">
    <citation type="submission" date="2018-05" db="EMBL/GenBank/DDBJ databases">
        <authorList>
            <person name="Lanie J.A."/>
            <person name="Ng W.-L."/>
            <person name="Kazmierczak K.M."/>
            <person name="Andrzejewski T.M."/>
            <person name="Davidsen T.M."/>
            <person name="Wayne K.J."/>
            <person name="Tettelin H."/>
            <person name="Glass J.I."/>
            <person name="Rusch D."/>
            <person name="Podicherti R."/>
            <person name="Tsui H.-C.T."/>
            <person name="Winkler M.E."/>
        </authorList>
    </citation>
    <scope>NUCLEOTIDE SEQUENCE</scope>
</reference>
<dbReference type="EMBL" id="UINC01091773">
    <property type="protein sequence ID" value="SVC44794.1"/>
    <property type="molecule type" value="Genomic_DNA"/>
</dbReference>
<proteinExistence type="predicted"/>
<accession>A0A382M6Y0</accession>
<organism evidence="1">
    <name type="scientific">marine metagenome</name>
    <dbReference type="NCBI Taxonomy" id="408172"/>
    <lineage>
        <taxon>unclassified sequences</taxon>
        <taxon>metagenomes</taxon>
        <taxon>ecological metagenomes</taxon>
    </lineage>
</organism>
<evidence type="ECO:0000313" key="1">
    <source>
        <dbReference type="EMBL" id="SVC44794.1"/>
    </source>
</evidence>
<protein>
    <submittedName>
        <fullName evidence="1">Uncharacterized protein</fullName>
    </submittedName>
</protein>
<gene>
    <name evidence="1" type="ORF">METZ01_LOCUS297648</name>
</gene>
<dbReference type="AlphaFoldDB" id="A0A382M6Y0"/>
<feature type="non-terminal residue" evidence="1">
    <location>
        <position position="28"/>
    </location>
</feature>